<evidence type="ECO:0000259" key="2">
    <source>
        <dbReference type="Pfam" id="PF07596"/>
    </source>
</evidence>
<dbReference type="EMBL" id="CP036433">
    <property type="protein sequence ID" value="QDU97649.1"/>
    <property type="molecule type" value="Genomic_DNA"/>
</dbReference>
<keyword evidence="4" id="KW-1185">Reference proteome</keyword>
<dbReference type="PANTHER" id="PTHR30093:SF2">
    <property type="entry name" value="TYPE II SECRETION SYSTEM PROTEIN H"/>
    <property type="match status" value="1"/>
</dbReference>
<dbReference type="NCBIfam" id="TIGR02532">
    <property type="entry name" value="IV_pilin_GFxxxE"/>
    <property type="match status" value="1"/>
</dbReference>
<dbReference type="InterPro" id="IPR045584">
    <property type="entry name" value="Pilin-like"/>
</dbReference>
<dbReference type="Pfam" id="PF07963">
    <property type="entry name" value="N_methyl"/>
    <property type="match status" value="1"/>
</dbReference>
<feature type="transmembrane region" description="Helical" evidence="1">
    <location>
        <begin position="12"/>
        <end position="35"/>
    </location>
</feature>
<evidence type="ECO:0000256" key="1">
    <source>
        <dbReference type="SAM" id="Phobius"/>
    </source>
</evidence>
<dbReference type="NCBIfam" id="TIGR04294">
    <property type="entry name" value="pre_pil_HX9DG"/>
    <property type="match status" value="1"/>
</dbReference>
<dbReference type="RefSeq" id="WP_145056413.1">
    <property type="nucleotide sequence ID" value="NZ_CP036433.1"/>
</dbReference>
<evidence type="ECO:0000313" key="4">
    <source>
        <dbReference type="Proteomes" id="UP000317648"/>
    </source>
</evidence>
<dbReference type="KEGG" id="lcre:Pla8534_55000"/>
<dbReference type="AlphaFoldDB" id="A0A518E0P3"/>
<dbReference type="Proteomes" id="UP000317648">
    <property type="component" value="Chromosome"/>
</dbReference>
<dbReference type="PANTHER" id="PTHR30093">
    <property type="entry name" value="GENERAL SECRETION PATHWAY PROTEIN G"/>
    <property type="match status" value="1"/>
</dbReference>
<name>A0A518E0P3_9BACT</name>
<dbReference type="Gene3D" id="3.30.700.10">
    <property type="entry name" value="Glycoprotein, Type 4 Pilin"/>
    <property type="match status" value="1"/>
</dbReference>
<proteinExistence type="predicted"/>
<protein>
    <recommendedName>
        <fullName evidence="2">DUF1559 domain-containing protein</fullName>
    </recommendedName>
</protein>
<accession>A0A518E0P3</accession>
<keyword evidence="1" id="KW-0812">Transmembrane</keyword>
<gene>
    <name evidence="3" type="ORF">Pla8534_55000</name>
</gene>
<evidence type="ECO:0000313" key="3">
    <source>
        <dbReference type="EMBL" id="QDU97649.1"/>
    </source>
</evidence>
<dbReference type="InterPro" id="IPR011453">
    <property type="entry name" value="DUF1559"/>
</dbReference>
<organism evidence="3 4">
    <name type="scientific">Lignipirellula cremea</name>
    <dbReference type="NCBI Taxonomy" id="2528010"/>
    <lineage>
        <taxon>Bacteria</taxon>
        <taxon>Pseudomonadati</taxon>
        <taxon>Planctomycetota</taxon>
        <taxon>Planctomycetia</taxon>
        <taxon>Pirellulales</taxon>
        <taxon>Pirellulaceae</taxon>
        <taxon>Lignipirellula</taxon>
    </lineage>
</organism>
<keyword evidence="1" id="KW-1133">Transmembrane helix</keyword>
<dbReference type="InterPro" id="IPR012902">
    <property type="entry name" value="N_methyl_site"/>
</dbReference>
<dbReference type="Pfam" id="PF07596">
    <property type="entry name" value="SBP_bac_10"/>
    <property type="match status" value="1"/>
</dbReference>
<dbReference type="InterPro" id="IPR027558">
    <property type="entry name" value="Pre_pil_HX9DG_C"/>
</dbReference>
<dbReference type="OrthoDB" id="280382at2"/>
<dbReference type="SUPFAM" id="SSF54523">
    <property type="entry name" value="Pili subunits"/>
    <property type="match status" value="1"/>
</dbReference>
<keyword evidence="1" id="KW-0472">Membrane</keyword>
<reference evidence="3 4" key="1">
    <citation type="submission" date="2019-02" db="EMBL/GenBank/DDBJ databases">
        <title>Deep-cultivation of Planctomycetes and their phenomic and genomic characterization uncovers novel biology.</title>
        <authorList>
            <person name="Wiegand S."/>
            <person name="Jogler M."/>
            <person name="Boedeker C."/>
            <person name="Pinto D."/>
            <person name="Vollmers J."/>
            <person name="Rivas-Marin E."/>
            <person name="Kohn T."/>
            <person name="Peeters S.H."/>
            <person name="Heuer A."/>
            <person name="Rast P."/>
            <person name="Oberbeckmann S."/>
            <person name="Bunk B."/>
            <person name="Jeske O."/>
            <person name="Meyerdierks A."/>
            <person name="Storesund J.E."/>
            <person name="Kallscheuer N."/>
            <person name="Luecker S."/>
            <person name="Lage O.M."/>
            <person name="Pohl T."/>
            <person name="Merkel B.J."/>
            <person name="Hornburger P."/>
            <person name="Mueller R.-W."/>
            <person name="Bruemmer F."/>
            <person name="Labrenz M."/>
            <person name="Spormann A.M."/>
            <person name="Op den Camp H."/>
            <person name="Overmann J."/>
            <person name="Amann R."/>
            <person name="Jetten M.S.M."/>
            <person name="Mascher T."/>
            <person name="Medema M.H."/>
            <person name="Devos D.P."/>
            <person name="Kaster A.-K."/>
            <person name="Ovreas L."/>
            <person name="Rohde M."/>
            <person name="Galperin M.Y."/>
            <person name="Jogler C."/>
        </authorList>
    </citation>
    <scope>NUCLEOTIDE SEQUENCE [LARGE SCALE GENOMIC DNA]</scope>
    <source>
        <strain evidence="3 4">Pla85_3_4</strain>
    </source>
</reference>
<feature type="domain" description="DUF1559" evidence="2">
    <location>
        <begin position="36"/>
        <end position="301"/>
    </location>
</feature>
<sequence length="319" mass="34456">MLHKFSSRRLGFTLVEVLVVIAIIGALVALLLPAVQMAREAARRANCQSRLKQIGLALQGYADANKSFCSGLTVKKSTSRCGTGWAVHCLPHIEQSALYNLMRPQIYSDEGLFSWNAANKAHVRLKAFICPSDNKAKGNIQYFSGGSHQMHRASYIGNYGLASVDPYKHTVFYSTHEGSGVLFSNSAIGFKHITDGAANTFLVGERHNKSVSNPAPKVGHDLYDLPNSGGDTAWAGAGNGDYTFAATAAYSSPEVAPQNLGIVFYGPNRDGRVGFSSQHPGGAQFTMCDGSVHFVSEQIEDTVYTFLGIRRDGYPTQVP</sequence>